<reference evidence="1 2" key="1">
    <citation type="submission" date="2014-04" db="EMBL/GenBank/DDBJ databases">
        <authorList>
            <consortium name="DOE Joint Genome Institute"/>
            <person name="Kuo A."/>
            <person name="Martino E."/>
            <person name="Perotto S."/>
            <person name="Kohler A."/>
            <person name="Nagy L.G."/>
            <person name="Floudas D."/>
            <person name="Copeland A."/>
            <person name="Barry K.W."/>
            <person name="Cichocki N."/>
            <person name="Veneault-Fourrey C."/>
            <person name="LaButti K."/>
            <person name="Lindquist E.A."/>
            <person name="Lipzen A."/>
            <person name="Lundell T."/>
            <person name="Morin E."/>
            <person name="Murat C."/>
            <person name="Sun H."/>
            <person name="Tunlid A."/>
            <person name="Henrissat B."/>
            <person name="Grigoriev I.V."/>
            <person name="Hibbett D.S."/>
            <person name="Martin F."/>
            <person name="Nordberg H.P."/>
            <person name="Cantor M.N."/>
            <person name="Hua S.X."/>
        </authorList>
    </citation>
    <scope>NUCLEOTIDE SEQUENCE [LARGE SCALE GENOMIC DNA]</scope>
    <source>
        <strain evidence="1 2">Zn</strain>
    </source>
</reference>
<organism evidence="1 2">
    <name type="scientific">Oidiodendron maius (strain Zn)</name>
    <dbReference type="NCBI Taxonomy" id="913774"/>
    <lineage>
        <taxon>Eukaryota</taxon>
        <taxon>Fungi</taxon>
        <taxon>Dikarya</taxon>
        <taxon>Ascomycota</taxon>
        <taxon>Pezizomycotina</taxon>
        <taxon>Leotiomycetes</taxon>
        <taxon>Leotiomycetes incertae sedis</taxon>
        <taxon>Myxotrichaceae</taxon>
        <taxon>Oidiodendron</taxon>
    </lineage>
</organism>
<protein>
    <submittedName>
        <fullName evidence="1">Uncharacterized protein</fullName>
    </submittedName>
</protein>
<evidence type="ECO:0000313" key="1">
    <source>
        <dbReference type="EMBL" id="KIN09077.1"/>
    </source>
</evidence>
<evidence type="ECO:0000313" key="2">
    <source>
        <dbReference type="Proteomes" id="UP000054321"/>
    </source>
</evidence>
<name>A0A0C3I3X2_OIDMZ</name>
<dbReference type="InParanoid" id="A0A0C3I3X2"/>
<gene>
    <name evidence="1" type="ORF">OIDMADRAFT_48910</name>
</gene>
<dbReference type="EMBL" id="KN832870">
    <property type="protein sequence ID" value="KIN09077.1"/>
    <property type="molecule type" value="Genomic_DNA"/>
</dbReference>
<proteinExistence type="predicted"/>
<dbReference type="HOGENOM" id="CLU_1627589_0_0_1"/>
<reference evidence="2" key="2">
    <citation type="submission" date="2015-01" db="EMBL/GenBank/DDBJ databases">
        <title>Evolutionary Origins and Diversification of the Mycorrhizal Mutualists.</title>
        <authorList>
            <consortium name="DOE Joint Genome Institute"/>
            <consortium name="Mycorrhizal Genomics Consortium"/>
            <person name="Kohler A."/>
            <person name="Kuo A."/>
            <person name="Nagy L.G."/>
            <person name="Floudas D."/>
            <person name="Copeland A."/>
            <person name="Barry K.W."/>
            <person name="Cichocki N."/>
            <person name="Veneault-Fourrey C."/>
            <person name="LaButti K."/>
            <person name="Lindquist E.A."/>
            <person name="Lipzen A."/>
            <person name="Lundell T."/>
            <person name="Morin E."/>
            <person name="Murat C."/>
            <person name="Riley R."/>
            <person name="Ohm R."/>
            <person name="Sun H."/>
            <person name="Tunlid A."/>
            <person name="Henrissat B."/>
            <person name="Grigoriev I.V."/>
            <person name="Hibbett D.S."/>
            <person name="Martin F."/>
        </authorList>
    </citation>
    <scope>NUCLEOTIDE SEQUENCE [LARGE SCALE GENOMIC DNA]</scope>
    <source>
        <strain evidence="2">Zn</strain>
    </source>
</reference>
<dbReference type="AlphaFoldDB" id="A0A0C3I3X2"/>
<dbReference type="Proteomes" id="UP000054321">
    <property type="component" value="Unassembled WGS sequence"/>
</dbReference>
<keyword evidence="2" id="KW-1185">Reference proteome</keyword>
<sequence length="151" mass="16141">MSAVTIIAIGAIIEPIVAGPALGIARAVGTGLQVASAVGSSNKGSNHKREITEDQIDFLFRPCFRSSKMNEPTINYDTDTKSGDITSLSAECMEAFEVYKEEINPEELGHARVRKTGPASVHVDEIPPQFLNELEAKFSKPSALPATKPAS</sequence>
<accession>A0A0C3I3X2</accession>